<reference evidence="3 4" key="1">
    <citation type="submission" date="2019-11" db="EMBL/GenBank/DDBJ databases">
        <title>Characterisation of Fundicoccus ignavus gen. nov. sp. nov., a novel genus of the family Aerococcaceae isolated from bulk tank milk.</title>
        <authorList>
            <person name="Siebert A."/>
            <person name="Huptas C."/>
            <person name="Wenning M."/>
            <person name="Scherer S."/>
            <person name="Doll E.V."/>
        </authorList>
    </citation>
    <scope>NUCLEOTIDE SEQUENCE [LARGE SCALE GENOMIC DNA]</scope>
    <source>
        <strain evidence="3 4">WS4759</strain>
    </source>
</reference>
<feature type="transmembrane region" description="Helical" evidence="1">
    <location>
        <begin position="403"/>
        <end position="422"/>
    </location>
</feature>
<keyword evidence="4" id="KW-1185">Reference proteome</keyword>
<feature type="chain" id="PRO_5038842150" evidence="2">
    <location>
        <begin position="26"/>
        <end position="425"/>
    </location>
</feature>
<dbReference type="EMBL" id="WJQS01000007">
    <property type="protein sequence ID" value="MRI85866.1"/>
    <property type="molecule type" value="Genomic_DNA"/>
</dbReference>
<accession>A0A6I2GF49</accession>
<keyword evidence="1" id="KW-0472">Membrane</keyword>
<keyword evidence="2" id="KW-0732">Signal</keyword>
<name>A0A6I2GF49_9LACT</name>
<keyword evidence="1" id="KW-1133">Transmembrane helix</keyword>
<evidence type="ECO:0000313" key="4">
    <source>
        <dbReference type="Proteomes" id="UP000430975"/>
    </source>
</evidence>
<dbReference type="Proteomes" id="UP000430975">
    <property type="component" value="Unassembled WGS sequence"/>
</dbReference>
<proteinExistence type="predicted"/>
<protein>
    <submittedName>
        <fullName evidence="3">Uncharacterized protein</fullName>
    </submittedName>
</protein>
<dbReference type="AlphaFoldDB" id="A0A6I2GF49"/>
<evidence type="ECO:0000256" key="1">
    <source>
        <dbReference type="SAM" id="Phobius"/>
    </source>
</evidence>
<comment type="caution">
    <text evidence="3">The sequence shown here is derived from an EMBL/GenBank/DDBJ whole genome shotgun (WGS) entry which is preliminary data.</text>
</comment>
<keyword evidence="1" id="KW-0812">Transmembrane</keyword>
<evidence type="ECO:0000256" key="2">
    <source>
        <dbReference type="SAM" id="SignalP"/>
    </source>
</evidence>
<feature type="signal peptide" evidence="2">
    <location>
        <begin position="1"/>
        <end position="25"/>
    </location>
</feature>
<sequence>MNLNRMKLVFKCLLFSIMVINFSCGQVVSFAESTQETEETINEEVNIDAELEGKLRYYLGTPLNAGKDTGYSKLKEIELDDPHFGWELGKFFVTGYTQAMKDKNDNPVFLKTVGDTVNLWFRLDQDIHQLNGETSLSIAEDTNGYDKKFAVEKTNFGFGTVLIQHTDYQNNVGKPTIYTDFLKANTTKGANTTVDLFEEGDYEVSLNYEIKNNPRVVFGVSVVPTYTNYKVNFKFSVRNGNSMVYPFDVETKEELTNTAITKNGFYLDLAKSRYLDINIKKEVMKEGATGLTEDIRYNRPAKDGDEFTEEGIYTITATNKYTNEKTKKVIYVGDNALLRAHVVTGLSIQAIENQLAQGGEILEDGTIELPVLLEASDVEDSSKEESEVSEIIEEIPKEKNNSLLLGTIILFVIAAVGAFIWFKFK</sequence>
<organism evidence="3 4">
    <name type="scientific">Fundicoccus ignavus</name>
    <dbReference type="NCBI Taxonomy" id="2664442"/>
    <lineage>
        <taxon>Bacteria</taxon>
        <taxon>Bacillati</taxon>
        <taxon>Bacillota</taxon>
        <taxon>Bacilli</taxon>
        <taxon>Lactobacillales</taxon>
        <taxon>Aerococcaceae</taxon>
        <taxon>Fundicoccus</taxon>
    </lineage>
</organism>
<gene>
    <name evidence="3" type="ORF">GIY09_08305</name>
</gene>
<evidence type="ECO:0000313" key="3">
    <source>
        <dbReference type="EMBL" id="MRI85866.1"/>
    </source>
</evidence>
<dbReference type="RefSeq" id="WP_153863719.1">
    <property type="nucleotide sequence ID" value="NZ_WJQS01000007.1"/>
</dbReference>